<accession>V4UFL0</accession>
<dbReference type="AlphaFoldDB" id="V4UFL0"/>
<protein>
    <submittedName>
        <fullName evidence="2">Uncharacterized protein</fullName>
    </submittedName>
</protein>
<dbReference type="InParanoid" id="V4UFL0"/>
<keyword evidence="3" id="KW-1185">Reference proteome</keyword>
<dbReference type="Gramene" id="ESR38109">
    <property type="protein sequence ID" value="ESR38109"/>
    <property type="gene ID" value="CICLE_v10030424mg"/>
</dbReference>
<gene>
    <name evidence="2" type="ORF">CICLE_v10030424mg</name>
</gene>
<reference evidence="2 3" key="1">
    <citation type="submission" date="2013-10" db="EMBL/GenBank/DDBJ databases">
        <authorList>
            <consortium name="International Citrus Genome Consortium"/>
            <person name="Jenkins J."/>
            <person name="Schmutz J."/>
            <person name="Prochnik S."/>
            <person name="Rokhsar D."/>
            <person name="Gmitter F."/>
            <person name="Ollitrault P."/>
            <person name="Machado M."/>
            <person name="Talon M."/>
            <person name="Wincker P."/>
            <person name="Jaillon O."/>
            <person name="Morgante M."/>
        </authorList>
    </citation>
    <scope>NUCLEOTIDE SEQUENCE</scope>
    <source>
        <strain evidence="3">cv. Clemenules</strain>
    </source>
</reference>
<evidence type="ECO:0000313" key="2">
    <source>
        <dbReference type="EMBL" id="ESR38109.1"/>
    </source>
</evidence>
<evidence type="ECO:0000313" key="3">
    <source>
        <dbReference type="Proteomes" id="UP000030687"/>
    </source>
</evidence>
<feature type="chain" id="PRO_5004729275" evidence="1">
    <location>
        <begin position="20"/>
        <end position="67"/>
    </location>
</feature>
<dbReference type="EMBL" id="KI536978">
    <property type="protein sequence ID" value="ESR38109.1"/>
    <property type="molecule type" value="Genomic_DNA"/>
</dbReference>
<keyword evidence="1" id="KW-0732">Signal</keyword>
<organism evidence="2 3">
    <name type="scientific">Citrus clementina</name>
    <name type="common">Clementine</name>
    <name type="synonym">Citrus deliciosa x Citrus sinensis</name>
    <dbReference type="NCBI Taxonomy" id="85681"/>
    <lineage>
        <taxon>Eukaryota</taxon>
        <taxon>Viridiplantae</taxon>
        <taxon>Streptophyta</taxon>
        <taxon>Embryophyta</taxon>
        <taxon>Tracheophyta</taxon>
        <taxon>Spermatophyta</taxon>
        <taxon>Magnoliopsida</taxon>
        <taxon>eudicotyledons</taxon>
        <taxon>Gunneridae</taxon>
        <taxon>Pentapetalae</taxon>
        <taxon>rosids</taxon>
        <taxon>malvids</taxon>
        <taxon>Sapindales</taxon>
        <taxon>Rutaceae</taxon>
        <taxon>Aurantioideae</taxon>
        <taxon>Citrus</taxon>
    </lineage>
</organism>
<dbReference type="Proteomes" id="UP000030687">
    <property type="component" value="Unassembled WGS sequence"/>
</dbReference>
<evidence type="ECO:0000256" key="1">
    <source>
        <dbReference type="SAM" id="SignalP"/>
    </source>
</evidence>
<sequence>MICVMLGIYLHIRQNLVLSLTLHVVCMHDIGMLGKCIFVFLRPVYNYKVQTLDTYLLLKLFSFTYVH</sequence>
<feature type="signal peptide" evidence="1">
    <location>
        <begin position="1"/>
        <end position="19"/>
    </location>
</feature>
<name>V4UFL0_CITCL</name>
<proteinExistence type="predicted"/>
<dbReference type="KEGG" id="cic:CICLE_v10030424mg"/>